<protein>
    <submittedName>
        <fullName evidence="2">Uncharacterized protein</fullName>
    </submittedName>
</protein>
<evidence type="ECO:0000256" key="1">
    <source>
        <dbReference type="SAM" id="Phobius"/>
    </source>
</evidence>
<evidence type="ECO:0000313" key="3">
    <source>
        <dbReference type="EMBL" id="CAL1141468.1"/>
    </source>
</evidence>
<comment type="caution">
    <text evidence="2">The sequence shown here is derived from an EMBL/GenBank/DDBJ whole genome shotgun (WGS) entry which is preliminary data.</text>
</comment>
<accession>A0A9P1CBJ5</accession>
<gene>
    <name evidence="2" type="ORF">C1SCF055_LOCUS15315</name>
</gene>
<dbReference type="Proteomes" id="UP001152797">
    <property type="component" value="Unassembled WGS sequence"/>
</dbReference>
<dbReference type="EMBL" id="CAMXCT020001230">
    <property type="protein sequence ID" value="CAL1141468.1"/>
    <property type="molecule type" value="Genomic_DNA"/>
</dbReference>
<name>A0A9P1CBJ5_9DINO</name>
<keyword evidence="1" id="KW-0812">Transmembrane</keyword>
<feature type="transmembrane region" description="Helical" evidence="1">
    <location>
        <begin position="278"/>
        <end position="300"/>
    </location>
</feature>
<evidence type="ECO:0000313" key="4">
    <source>
        <dbReference type="Proteomes" id="UP001152797"/>
    </source>
</evidence>
<reference evidence="2" key="1">
    <citation type="submission" date="2022-10" db="EMBL/GenBank/DDBJ databases">
        <authorList>
            <person name="Chen Y."/>
            <person name="Dougan E. K."/>
            <person name="Chan C."/>
            <person name="Rhodes N."/>
            <person name="Thang M."/>
        </authorList>
    </citation>
    <scope>NUCLEOTIDE SEQUENCE</scope>
</reference>
<organism evidence="2">
    <name type="scientific">Cladocopium goreaui</name>
    <dbReference type="NCBI Taxonomy" id="2562237"/>
    <lineage>
        <taxon>Eukaryota</taxon>
        <taxon>Sar</taxon>
        <taxon>Alveolata</taxon>
        <taxon>Dinophyceae</taxon>
        <taxon>Suessiales</taxon>
        <taxon>Symbiodiniaceae</taxon>
        <taxon>Cladocopium</taxon>
    </lineage>
</organism>
<evidence type="ECO:0000313" key="2">
    <source>
        <dbReference type="EMBL" id="CAI3988093.1"/>
    </source>
</evidence>
<reference evidence="3" key="2">
    <citation type="submission" date="2024-04" db="EMBL/GenBank/DDBJ databases">
        <authorList>
            <person name="Chen Y."/>
            <person name="Shah S."/>
            <person name="Dougan E. K."/>
            <person name="Thang M."/>
            <person name="Chan C."/>
        </authorList>
    </citation>
    <scope>NUCLEOTIDE SEQUENCE [LARGE SCALE GENOMIC DNA]</scope>
</reference>
<keyword evidence="4" id="KW-1185">Reference proteome</keyword>
<dbReference type="EMBL" id="CAMXCT030001230">
    <property type="protein sequence ID" value="CAL4775405.1"/>
    <property type="molecule type" value="Genomic_DNA"/>
</dbReference>
<keyword evidence="1" id="KW-1133">Transmembrane helix</keyword>
<proteinExistence type="predicted"/>
<dbReference type="AlphaFoldDB" id="A0A9P1CBJ5"/>
<sequence length="322" mass="35639">MRTKDFLFFTNMTVFFCRPVPFSAGSAQSTLQSKFPYILCSVRHVLMFWLSLIISLVVVENCQVEYVKSRYACLPDSPDQNHDQTQLEILAQVALYLMSPMTVKASNKTNVNIILPPLAKMNENASDIEAVKMPELLGMTCGKDVEDFPNACSGVVPVQVTLLNPSMLPVVKKKGIELNDIPDGNEFIQRESKTYGMGMYFYSTYEEKTGKVREVIDLRFALGGDDLCSAEVRLTSGECFGMKVGGKPRAPADPPKPPALKDVRPELPQLHAKRVPGLGAGPIILIVVLLLVLLVVAAFFSRRQGLIQEERALRGAQEVELN</sequence>
<dbReference type="EMBL" id="CAMXCT010001230">
    <property type="protein sequence ID" value="CAI3988093.1"/>
    <property type="molecule type" value="Genomic_DNA"/>
</dbReference>
<keyword evidence="1" id="KW-0472">Membrane</keyword>